<feature type="transmembrane region" description="Helical" evidence="1">
    <location>
        <begin position="247"/>
        <end position="268"/>
    </location>
</feature>
<feature type="transmembrane region" description="Helical" evidence="1">
    <location>
        <begin position="120"/>
        <end position="144"/>
    </location>
</feature>
<comment type="caution">
    <text evidence="2">The sequence shown here is derived from an EMBL/GenBank/DDBJ whole genome shotgun (WGS) entry which is preliminary data.</text>
</comment>
<keyword evidence="1" id="KW-0472">Membrane</keyword>
<feature type="transmembrane region" description="Helical" evidence="1">
    <location>
        <begin position="164"/>
        <end position="189"/>
    </location>
</feature>
<feature type="transmembrane region" description="Helical" evidence="1">
    <location>
        <begin position="196"/>
        <end position="217"/>
    </location>
</feature>
<keyword evidence="1" id="KW-0812">Transmembrane</keyword>
<organism evidence="2 3">
    <name type="scientific">Geodermatophilus arenarius</name>
    <dbReference type="NCBI Taxonomy" id="1137990"/>
    <lineage>
        <taxon>Bacteria</taxon>
        <taxon>Bacillati</taxon>
        <taxon>Actinomycetota</taxon>
        <taxon>Actinomycetes</taxon>
        <taxon>Geodermatophilales</taxon>
        <taxon>Geodermatophilaceae</taxon>
        <taxon>Geodermatophilus</taxon>
    </lineage>
</organism>
<feature type="transmembrane region" description="Helical" evidence="1">
    <location>
        <begin position="41"/>
        <end position="62"/>
    </location>
</feature>
<dbReference type="Proteomes" id="UP001596025">
    <property type="component" value="Unassembled WGS sequence"/>
</dbReference>
<protein>
    <submittedName>
        <fullName evidence="2">ABC transporter permease subunit</fullName>
    </submittedName>
</protein>
<feature type="transmembrane region" description="Helical" evidence="1">
    <location>
        <begin position="74"/>
        <end position="99"/>
    </location>
</feature>
<gene>
    <name evidence="2" type="ORF">ACFO3M_01950</name>
</gene>
<evidence type="ECO:0000313" key="2">
    <source>
        <dbReference type="EMBL" id="MFC4692141.1"/>
    </source>
</evidence>
<name>A0ABV9LDD2_9ACTN</name>
<accession>A0ABV9LDD2</accession>
<reference evidence="3" key="1">
    <citation type="journal article" date="2019" name="Int. J. Syst. Evol. Microbiol.">
        <title>The Global Catalogue of Microorganisms (GCM) 10K type strain sequencing project: providing services to taxonomists for standard genome sequencing and annotation.</title>
        <authorList>
            <consortium name="The Broad Institute Genomics Platform"/>
            <consortium name="The Broad Institute Genome Sequencing Center for Infectious Disease"/>
            <person name="Wu L."/>
            <person name="Ma J."/>
        </authorList>
    </citation>
    <scope>NUCLEOTIDE SEQUENCE [LARGE SCALE GENOMIC DNA]</scope>
    <source>
        <strain evidence="3">CCUG 62763</strain>
    </source>
</reference>
<keyword evidence="3" id="KW-1185">Reference proteome</keyword>
<evidence type="ECO:0000256" key="1">
    <source>
        <dbReference type="SAM" id="Phobius"/>
    </source>
</evidence>
<dbReference type="EMBL" id="JBHSGR010000001">
    <property type="protein sequence ID" value="MFC4692141.1"/>
    <property type="molecule type" value="Genomic_DNA"/>
</dbReference>
<proteinExistence type="predicted"/>
<sequence>MTASTLAAPRASSPAPAATAGLPRALHAEWIKLWSVRSTGWSVAAMVGLGAGLTTLVCALVAPDLAAGETGEPVGAFITWGLLFAQVTAVVLGALTVTAEYGTGMIRATLAATPRRGTVLTAKALVLAAVLFVAGVVTAVLGWLGGNAFLSAEGIGLSLGDDGVLRSLLGSGLYMAGLGLFAMAVGLLVRSTAAAVSVVLALVFLVGNLVMLLPGALGEWLTKLMPGNAGSRIAMPESFNPLLLEPWVGFAVFAAEVAVVLAVAAVAFTRRDA</sequence>
<dbReference type="RefSeq" id="WP_387985646.1">
    <property type="nucleotide sequence ID" value="NZ_JBHSGR010000001.1"/>
</dbReference>
<keyword evidence="1" id="KW-1133">Transmembrane helix</keyword>
<evidence type="ECO:0000313" key="3">
    <source>
        <dbReference type="Proteomes" id="UP001596025"/>
    </source>
</evidence>